<proteinExistence type="predicted"/>
<keyword evidence="2" id="KW-1185">Reference proteome</keyword>
<organism evidence="1 2">
    <name type="scientific">Dyadobacter fermentans (strain ATCC 700827 / DSM 18053 / CIP 107007 / KCTC 52180 / NS114)</name>
    <dbReference type="NCBI Taxonomy" id="471854"/>
    <lineage>
        <taxon>Bacteria</taxon>
        <taxon>Pseudomonadati</taxon>
        <taxon>Bacteroidota</taxon>
        <taxon>Cytophagia</taxon>
        <taxon>Cytophagales</taxon>
        <taxon>Spirosomataceae</taxon>
        <taxon>Dyadobacter</taxon>
    </lineage>
</organism>
<gene>
    <name evidence="1" type="ordered locus">Dfer_2360</name>
</gene>
<dbReference type="OrthoDB" id="1442826at2"/>
<dbReference type="Proteomes" id="UP000002011">
    <property type="component" value="Chromosome"/>
</dbReference>
<evidence type="ECO:0000313" key="1">
    <source>
        <dbReference type="EMBL" id="ACT93578.1"/>
    </source>
</evidence>
<protein>
    <recommendedName>
        <fullName evidence="3">Transcriptional regulator</fullName>
    </recommendedName>
</protein>
<dbReference type="HOGENOM" id="CLU_165975_0_0_10"/>
<evidence type="ECO:0000313" key="2">
    <source>
        <dbReference type="Proteomes" id="UP000002011"/>
    </source>
</evidence>
<dbReference type="EMBL" id="CP001619">
    <property type="protein sequence ID" value="ACT93578.1"/>
    <property type="molecule type" value="Genomic_DNA"/>
</dbReference>
<name>C6W0H2_DYAFD</name>
<reference evidence="1 2" key="1">
    <citation type="journal article" date="2009" name="Stand. Genomic Sci.">
        <title>Complete genome sequence of Dyadobacter fermentans type strain (NS114).</title>
        <authorList>
            <person name="Lang E."/>
            <person name="Lapidus A."/>
            <person name="Chertkov O."/>
            <person name="Brettin T."/>
            <person name="Detter J.C."/>
            <person name="Han C."/>
            <person name="Copeland A."/>
            <person name="Glavina Del Rio T."/>
            <person name="Nolan M."/>
            <person name="Chen F."/>
            <person name="Lucas S."/>
            <person name="Tice H."/>
            <person name="Cheng J.F."/>
            <person name="Land M."/>
            <person name="Hauser L."/>
            <person name="Chang Y.J."/>
            <person name="Jeffries C.D."/>
            <person name="Kopitz M."/>
            <person name="Bruce D."/>
            <person name="Goodwin L."/>
            <person name="Pitluck S."/>
            <person name="Ovchinnikova G."/>
            <person name="Pati A."/>
            <person name="Ivanova N."/>
            <person name="Mavrommatis K."/>
            <person name="Chen A."/>
            <person name="Palaniappan K."/>
            <person name="Chain P."/>
            <person name="Bristow J."/>
            <person name="Eisen J.A."/>
            <person name="Markowitz V."/>
            <person name="Hugenholtz P."/>
            <person name="Goker M."/>
            <person name="Rohde M."/>
            <person name="Kyrpides N.C."/>
            <person name="Klenk H.P."/>
        </authorList>
    </citation>
    <scope>NUCLEOTIDE SEQUENCE [LARGE SCALE GENOMIC DNA]</scope>
    <source>
        <strain evidence="2">ATCC 700827 / DSM 18053 / CIP 107007 / KCTC 52180 / NS114</strain>
    </source>
</reference>
<accession>C6W0H2</accession>
<evidence type="ECO:0008006" key="3">
    <source>
        <dbReference type="Google" id="ProtNLM"/>
    </source>
</evidence>
<dbReference type="KEGG" id="dfe:Dfer_2360"/>
<dbReference type="STRING" id="471854.Dfer_2360"/>
<sequence length="96" mass="10771">MDITNHLDRFFAGISVDARISVTHISVFTAILQTAGRLGSSTLSMFGFELMQLAKISSGKTYYRTVRELSEFGYIVYEPSFKKNRPSTITLPEQSV</sequence>
<dbReference type="RefSeq" id="WP_015811828.1">
    <property type="nucleotide sequence ID" value="NC_013037.1"/>
</dbReference>
<dbReference type="AlphaFoldDB" id="C6W0H2"/>
<dbReference type="eggNOG" id="ENOG5032UGK">
    <property type="taxonomic scope" value="Bacteria"/>
</dbReference>